<dbReference type="AlphaFoldDB" id="A0A370G8X8"/>
<dbReference type="EMBL" id="JABEQI010000001">
    <property type="protein sequence ID" value="MBB2184834.1"/>
    <property type="molecule type" value="Genomic_DNA"/>
</dbReference>
<protein>
    <submittedName>
        <fullName evidence="2">Uncharacterized protein</fullName>
    </submittedName>
</protein>
<dbReference type="EMBL" id="QQAW01000001">
    <property type="protein sequence ID" value="RDI40258.1"/>
    <property type="molecule type" value="Genomic_DNA"/>
</dbReference>
<proteinExistence type="predicted"/>
<reference evidence="1 4" key="2">
    <citation type="submission" date="2020-04" db="EMBL/GenBank/DDBJ databases">
        <title>Description of novel Gluconacetobacter.</title>
        <authorList>
            <person name="Sombolestani A."/>
        </authorList>
    </citation>
    <scope>NUCLEOTIDE SEQUENCE [LARGE SCALE GENOMIC DNA]</scope>
    <source>
        <strain evidence="1 4">LMG 1382</strain>
    </source>
</reference>
<evidence type="ECO:0000313" key="1">
    <source>
        <dbReference type="EMBL" id="MBB2184834.1"/>
    </source>
</evidence>
<gene>
    <name evidence="2" type="ORF">C7453_10145</name>
    <name evidence="1" type="ORF">HLH32_00235</name>
</gene>
<name>A0A370G8X8_GLULI</name>
<comment type="caution">
    <text evidence="2">The sequence shown here is derived from an EMBL/GenBank/DDBJ whole genome shotgun (WGS) entry which is preliminary data.</text>
</comment>
<dbReference type="RefSeq" id="WP_147280857.1">
    <property type="nucleotide sequence ID" value="NZ_JABEQI010000001.1"/>
</dbReference>
<sequence>MEKYYVFIETSGENENNKIIKCITSQSIENILSDIDREEVGGEQKVILEKNNDEFLDLYLNYMKSSQIHLDTSRQVIFLLESFRRARDDKKIRRYVEEHGEQVWISKDNDKEVIYSVNEDSLMTISRNLRKSLEDKEKASHFPGMFLSGLISSYDAYLSDLIRIILNIYPKIIDKSEKNITAEEIFRFSSIDDVKVYLIDRQIDKLMRGSHKDQIRWISDKMHFKMEDEIDGLKDFIEICERRNLYTHTNSIVSSQYVGVCKENSIKTEFSIGDFAKIDRFYYNNSVNVVISIFISIFFNVYSKINKTKIPELFSTIDESAYELMLEGNIKTSSAIYRYINKKIESNPTIPDSTKKRITINYANALKLGGKKEEAVEIINKIDWETSTENYKICVASIKDDVGYVIKKMKIAVESCDDFDLSCFKEWPVFKSLRKNEEFITKFEEVFGEKLHNK</sequence>
<reference evidence="2 3" key="1">
    <citation type="submission" date="2018-07" db="EMBL/GenBank/DDBJ databases">
        <title>Genomic Encyclopedia of Type Strains, Phase IV (KMG-IV): sequencing the most valuable type-strain genomes for metagenomic binning, comparative biology and taxonomic classification.</title>
        <authorList>
            <person name="Goeker M."/>
        </authorList>
    </citation>
    <scope>NUCLEOTIDE SEQUENCE [LARGE SCALE GENOMIC DNA]</scope>
    <source>
        <strain evidence="2 3">DSM 5603</strain>
    </source>
</reference>
<accession>A0A370G8X8</accession>
<evidence type="ECO:0000313" key="2">
    <source>
        <dbReference type="EMBL" id="RDI40258.1"/>
    </source>
</evidence>
<evidence type="ECO:0000313" key="3">
    <source>
        <dbReference type="Proteomes" id="UP000254958"/>
    </source>
</evidence>
<evidence type="ECO:0000313" key="4">
    <source>
        <dbReference type="Proteomes" id="UP000562982"/>
    </source>
</evidence>
<keyword evidence="3" id="KW-1185">Reference proteome</keyword>
<dbReference type="Proteomes" id="UP000254958">
    <property type="component" value="Unassembled WGS sequence"/>
</dbReference>
<dbReference type="Proteomes" id="UP000562982">
    <property type="component" value="Unassembled WGS sequence"/>
</dbReference>
<organism evidence="2 3">
    <name type="scientific">Gluconacetobacter liquefaciens</name>
    <name type="common">Acetobacter liquefaciens</name>
    <dbReference type="NCBI Taxonomy" id="89584"/>
    <lineage>
        <taxon>Bacteria</taxon>
        <taxon>Pseudomonadati</taxon>
        <taxon>Pseudomonadota</taxon>
        <taxon>Alphaproteobacteria</taxon>
        <taxon>Acetobacterales</taxon>
        <taxon>Acetobacteraceae</taxon>
        <taxon>Gluconacetobacter</taxon>
    </lineage>
</organism>